<accession>A0ABV9AHU4</accession>
<dbReference type="Proteomes" id="UP001595839">
    <property type="component" value="Unassembled WGS sequence"/>
</dbReference>
<organism evidence="2 3">
    <name type="scientific">Streptomyces vulcanius</name>
    <dbReference type="NCBI Taxonomy" id="1441876"/>
    <lineage>
        <taxon>Bacteria</taxon>
        <taxon>Bacillati</taxon>
        <taxon>Actinomycetota</taxon>
        <taxon>Actinomycetes</taxon>
        <taxon>Kitasatosporales</taxon>
        <taxon>Streptomycetaceae</taxon>
        <taxon>Streptomyces</taxon>
    </lineage>
</organism>
<comment type="caution">
    <text evidence="2">The sequence shown here is derived from an EMBL/GenBank/DDBJ whole genome shotgun (WGS) entry which is preliminary data.</text>
</comment>
<proteinExistence type="predicted"/>
<name>A0ABV9AHU4_9ACTN</name>
<dbReference type="InterPro" id="IPR045247">
    <property type="entry name" value="Oye-like"/>
</dbReference>
<dbReference type="InterPro" id="IPR013785">
    <property type="entry name" value="Aldolase_TIM"/>
</dbReference>
<dbReference type="PANTHER" id="PTHR22893:SF91">
    <property type="entry name" value="NADPH DEHYDROGENASE 2-RELATED"/>
    <property type="match status" value="1"/>
</dbReference>
<dbReference type="Gene3D" id="3.20.20.70">
    <property type="entry name" value="Aldolase class I"/>
    <property type="match status" value="1"/>
</dbReference>
<gene>
    <name evidence="2" type="ORF">ACFPIH_06495</name>
</gene>
<sequence>MPGDLFSPVTFGDISANSRIVMCPMTRRRADADGTPNDLMREYYRQRASAGLIVTESVHPSLIGKAYPGSPHLIDGRDLAAWARVVEAVHGRGGRIVLQLMHAGSLARPRVNGGRTPLAPSVPRAMTGGEIDATVEEFARGAAMALEAGFDGVEIHGGNSYLLHQFLGSGTNLRTDAHGGPAENRCLFPVRVVEAVAGEIGHGRVGLRLSPGFSADRTVRGDGLDVYSALLSHPSVRRLAYLHTSSSSDPDALAWIRSHWTGGWIHNLGTEPACSSPELLSRIEARLGAGPSAVSLGRLFISNPDLPERLLHRAPLAVPNPKTFYEGESEGYTDYEGWTDTSRQPIHT</sequence>
<reference evidence="3" key="1">
    <citation type="journal article" date="2019" name="Int. J. Syst. Evol. Microbiol.">
        <title>The Global Catalogue of Microorganisms (GCM) 10K type strain sequencing project: providing services to taxonomists for standard genome sequencing and annotation.</title>
        <authorList>
            <consortium name="The Broad Institute Genomics Platform"/>
            <consortium name="The Broad Institute Genome Sequencing Center for Infectious Disease"/>
            <person name="Wu L."/>
            <person name="Ma J."/>
        </authorList>
    </citation>
    <scope>NUCLEOTIDE SEQUENCE [LARGE SCALE GENOMIC DNA]</scope>
    <source>
        <strain evidence="3">CGMCC 4.7177</strain>
    </source>
</reference>
<dbReference type="InterPro" id="IPR001155">
    <property type="entry name" value="OxRdtase_FMN_N"/>
</dbReference>
<dbReference type="SUPFAM" id="SSF51395">
    <property type="entry name" value="FMN-linked oxidoreductases"/>
    <property type="match status" value="1"/>
</dbReference>
<keyword evidence="3" id="KW-1185">Reference proteome</keyword>
<dbReference type="RefSeq" id="WP_381182132.1">
    <property type="nucleotide sequence ID" value="NZ_JBHSFK010000003.1"/>
</dbReference>
<evidence type="ECO:0000313" key="2">
    <source>
        <dbReference type="EMBL" id="MFC4499174.1"/>
    </source>
</evidence>
<dbReference type="Pfam" id="PF00724">
    <property type="entry name" value="Oxidored_FMN"/>
    <property type="match status" value="1"/>
</dbReference>
<dbReference type="EMBL" id="JBHSFK010000003">
    <property type="protein sequence ID" value="MFC4499174.1"/>
    <property type="molecule type" value="Genomic_DNA"/>
</dbReference>
<protein>
    <submittedName>
        <fullName evidence="2">Alkene reductase</fullName>
    </submittedName>
</protein>
<evidence type="ECO:0000259" key="1">
    <source>
        <dbReference type="Pfam" id="PF00724"/>
    </source>
</evidence>
<feature type="domain" description="NADH:flavin oxidoreductase/NADH oxidase N-terminal" evidence="1">
    <location>
        <begin position="4"/>
        <end position="313"/>
    </location>
</feature>
<evidence type="ECO:0000313" key="3">
    <source>
        <dbReference type="Proteomes" id="UP001595839"/>
    </source>
</evidence>
<dbReference type="PANTHER" id="PTHR22893">
    <property type="entry name" value="NADH OXIDOREDUCTASE-RELATED"/>
    <property type="match status" value="1"/>
</dbReference>